<evidence type="ECO:0000259" key="9">
    <source>
        <dbReference type="PROSITE" id="PS50832"/>
    </source>
</evidence>
<proteinExistence type="inferred from homology"/>
<organism evidence="11 12">
    <name type="scientific">Punica granatum</name>
    <name type="common">Pomegranate</name>
    <dbReference type="NCBI Taxonomy" id="22663"/>
    <lineage>
        <taxon>Eukaryota</taxon>
        <taxon>Viridiplantae</taxon>
        <taxon>Streptophyta</taxon>
        <taxon>Embryophyta</taxon>
        <taxon>Tracheophyta</taxon>
        <taxon>Spermatophyta</taxon>
        <taxon>Magnoliopsida</taxon>
        <taxon>eudicotyledons</taxon>
        <taxon>Gunneridae</taxon>
        <taxon>Pentapetalae</taxon>
        <taxon>rosids</taxon>
        <taxon>malvids</taxon>
        <taxon>Myrtales</taxon>
        <taxon>Lythraceae</taxon>
        <taxon>Punica</taxon>
    </lineage>
</organism>
<evidence type="ECO:0000256" key="2">
    <source>
        <dbReference type="ARBA" id="ARBA00022723"/>
    </source>
</evidence>
<dbReference type="InterPro" id="IPR039294">
    <property type="entry name" value="EIF1AD"/>
</dbReference>
<keyword evidence="4" id="KW-0862">Zinc</keyword>
<keyword evidence="2" id="KW-0479">Metal-binding</keyword>
<dbReference type="PANTHER" id="PTHR21641">
    <property type="entry name" value="TRANSLATION INITIATION FACTOR-RELATED"/>
    <property type="match status" value="1"/>
</dbReference>
<dbReference type="InterPro" id="IPR006196">
    <property type="entry name" value="RNA-binding_domain_S1_IF1"/>
</dbReference>
<evidence type="ECO:0000259" key="10">
    <source>
        <dbReference type="PROSITE" id="PS51999"/>
    </source>
</evidence>
<feature type="domain" description="GRF-type" evidence="10">
    <location>
        <begin position="1"/>
        <end position="35"/>
    </location>
</feature>
<evidence type="ECO:0000256" key="6">
    <source>
        <dbReference type="PROSITE-ProRule" id="PRU00181"/>
    </source>
</evidence>
<dbReference type="InterPro" id="IPR001253">
    <property type="entry name" value="TIF_eIF-1A"/>
</dbReference>
<dbReference type="EMBL" id="MTKT01004810">
    <property type="protein sequence ID" value="OWM69864.1"/>
    <property type="molecule type" value="Genomic_DNA"/>
</dbReference>
<comment type="similarity">
    <text evidence="1">Belongs to the EIF1AD family.</text>
</comment>
<evidence type="ECO:0000256" key="7">
    <source>
        <dbReference type="PROSITE-ProRule" id="PRU01343"/>
    </source>
</evidence>
<dbReference type="PROSITE" id="PS51999">
    <property type="entry name" value="ZF_GRF"/>
    <property type="match status" value="1"/>
</dbReference>
<dbReference type="Gene3D" id="2.40.50.140">
    <property type="entry name" value="Nucleic acid-binding proteins"/>
    <property type="match status" value="1"/>
</dbReference>
<dbReference type="Pfam" id="PF01176">
    <property type="entry name" value="eIF-1a"/>
    <property type="match status" value="1"/>
</dbReference>
<dbReference type="GO" id="GO:0003723">
    <property type="term" value="F:RNA binding"/>
    <property type="evidence" value="ECO:0007669"/>
    <property type="project" value="UniProtKB-KW"/>
</dbReference>
<dbReference type="SUPFAM" id="SSF50249">
    <property type="entry name" value="Nucleic acid-binding proteins"/>
    <property type="match status" value="1"/>
</dbReference>
<dbReference type="SMART" id="SM00652">
    <property type="entry name" value="eIF1a"/>
    <property type="match status" value="1"/>
</dbReference>
<name>A0A218WAG4_PUNGR</name>
<accession>A0A218WAG4</accession>
<evidence type="ECO:0000256" key="5">
    <source>
        <dbReference type="ARBA" id="ARBA00022884"/>
    </source>
</evidence>
<keyword evidence="3 7" id="KW-0863">Zinc-finger</keyword>
<dbReference type="GO" id="GO:0005634">
    <property type="term" value="C:nucleus"/>
    <property type="evidence" value="ECO:0007669"/>
    <property type="project" value="TreeGrafter"/>
</dbReference>
<dbReference type="Proteomes" id="UP000197138">
    <property type="component" value="Unassembled WGS sequence"/>
</dbReference>
<comment type="caution">
    <text evidence="11">The sequence shown here is derived from an EMBL/GenBank/DDBJ whole genome shotgun (WGS) entry which is preliminary data.</text>
</comment>
<evidence type="ECO:0000256" key="8">
    <source>
        <dbReference type="SAM" id="MobiDB-lite"/>
    </source>
</evidence>
<feature type="domain" description="S1-like" evidence="9">
    <location>
        <begin position="109"/>
        <end position="189"/>
    </location>
</feature>
<evidence type="ECO:0000313" key="12">
    <source>
        <dbReference type="Proteomes" id="UP000197138"/>
    </source>
</evidence>
<feature type="compositionally biased region" description="Acidic residues" evidence="8">
    <location>
        <begin position="262"/>
        <end position="271"/>
    </location>
</feature>
<feature type="region of interest" description="Disordered" evidence="8">
    <location>
        <begin position="205"/>
        <end position="271"/>
    </location>
</feature>
<dbReference type="AlphaFoldDB" id="A0A218WAG4"/>
<dbReference type="GO" id="GO:0003743">
    <property type="term" value="F:translation initiation factor activity"/>
    <property type="evidence" value="ECO:0007669"/>
    <property type="project" value="UniProtKB-UniRule"/>
</dbReference>
<reference evidence="12" key="1">
    <citation type="journal article" date="2017" name="Plant J.">
        <title>The pomegranate (Punica granatum L.) genome and the genomics of punicalagin biosynthesis.</title>
        <authorList>
            <person name="Qin G."/>
            <person name="Xu C."/>
            <person name="Ming R."/>
            <person name="Tang H."/>
            <person name="Guyot R."/>
            <person name="Kramer E.M."/>
            <person name="Hu Y."/>
            <person name="Yi X."/>
            <person name="Qi Y."/>
            <person name="Xu X."/>
            <person name="Gao Z."/>
            <person name="Pan H."/>
            <person name="Jian J."/>
            <person name="Tian Y."/>
            <person name="Yue Z."/>
            <person name="Xu Y."/>
        </authorList>
    </citation>
    <scope>NUCLEOTIDE SEQUENCE [LARGE SCALE GENOMIC DNA]</scope>
    <source>
        <strain evidence="12">cv. Dabenzi</strain>
    </source>
</reference>
<feature type="compositionally biased region" description="Acidic residues" evidence="8">
    <location>
        <begin position="227"/>
        <end position="241"/>
    </location>
</feature>
<dbReference type="PANTHER" id="PTHR21641:SF0">
    <property type="entry name" value="RNA-BINDING PROTEIN EIF1AD-RELATED"/>
    <property type="match status" value="1"/>
</dbReference>
<protein>
    <submittedName>
        <fullName evidence="11">Uncharacterized protein</fullName>
    </submittedName>
</protein>
<evidence type="ECO:0000313" key="11">
    <source>
        <dbReference type="EMBL" id="OWM69864.1"/>
    </source>
</evidence>
<sequence length="271" mass="31020">MVLTSWIYKNPGRRFLGCKYWKDDDCKFFQWIDPDDNPHRKVVMRSLINERNALREQFKKLHEEKELKIGKSQLGSRQNWVRRRNPSSIDERKIRDSMKAGRKNLQRATKEQDVTLQDGESIVQVVSLRGSNLIEVTDAKGLNSLALFPAKFQKTMWIKRGNFIIVDDSGKDKALESGSKVACIVSRVLSYDQVRVLQKSPQWPEAFKSPMSDEPNKSPQGQTSLGVEEEENDSDCSEDDGLPLLEANTNRIRPFELHGDTESDSDSDTDS</sequence>
<dbReference type="GO" id="GO:0008270">
    <property type="term" value="F:zinc ion binding"/>
    <property type="evidence" value="ECO:0007669"/>
    <property type="project" value="UniProtKB-KW"/>
</dbReference>
<keyword evidence="6" id="KW-0648">Protein biosynthesis</keyword>
<dbReference type="InterPro" id="IPR010666">
    <property type="entry name" value="Znf_GRF"/>
</dbReference>
<keyword evidence="6" id="KW-0396">Initiation factor</keyword>
<evidence type="ECO:0000256" key="1">
    <source>
        <dbReference type="ARBA" id="ARBA00007340"/>
    </source>
</evidence>
<dbReference type="InterPro" id="IPR012340">
    <property type="entry name" value="NA-bd_OB-fold"/>
</dbReference>
<dbReference type="PROSITE" id="PS50832">
    <property type="entry name" value="S1_IF1_TYPE"/>
    <property type="match status" value="1"/>
</dbReference>
<evidence type="ECO:0000256" key="3">
    <source>
        <dbReference type="ARBA" id="ARBA00022771"/>
    </source>
</evidence>
<evidence type="ECO:0000256" key="4">
    <source>
        <dbReference type="ARBA" id="ARBA00022833"/>
    </source>
</evidence>
<gene>
    <name evidence="11" type="ORF">CDL15_Pgr025713</name>
</gene>
<keyword evidence="5" id="KW-0694">RNA-binding</keyword>